<dbReference type="OrthoDB" id="2526252at2759"/>
<evidence type="ECO:0000313" key="1">
    <source>
        <dbReference type="EMBL" id="GEM06132.1"/>
    </source>
</evidence>
<organism evidence="1 2">
    <name type="scientific">Rhodotorula toruloides</name>
    <name type="common">Yeast</name>
    <name type="synonym">Rhodosporidium toruloides</name>
    <dbReference type="NCBI Taxonomy" id="5286"/>
    <lineage>
        <taxon>Eukaryota</taxon>
        <taxon>Fungi</taxon>
        <taxon>Dikarya</taxon>
        <taxon>Basidiomycota</taxon>
        <taxon>Pucciniomycotina</taxon>
        <taxon>Microbotryomycetes</taxon>
        <taxon>Sporidiobolales</taxon>
        <taxon>Sporidiobolaceae</taxon>
        <taxon>Rhodotorula</taxon>
    </lineage>
</organism>
<evidence type="ECO:0000313" key="2">
    <source>
        <dbReference type="Proteomes" id="UP000321518"/>
    </source>
</evidence>
<comment type="caution">
    <text evidence="1">The sequence shown here is derived from an EMBL/GenBank/DDBJ whole genome shotgun (WGS) entry which is preliminary data.</text>
</comment>
<name>A0A511K706_RHOTO</name>
<reference evidence="1 2" key="1">
    <citation type="submission" date="2019-07" db="EMBL/GenBank/DDBJ databases">
        <title>Rhodotorula toruloides NBRC10032 genome sequencing.</title>
        <authorList>
            <person name="Shida Y."/>
            <person name="Takaku H."/>
            <person name="Ogasawara W."/>
            <person name="Mori K."/>
        </authorList>
    </citation>
    <scope>NUCLEOTIDE SEQUENCE [LARGE SCALE GENOMIC DNA]</scope>
    <source>
        <strain evidence="1 2">NBRC10032</strain>
    </source>
</reference>
<accession>A0A511K706</accession>
<dbReference type="EMBL" id="BJWK01000001">
    <property type="protein sequence ID" value="GEM06132.1"/>
    <property type="molecule type" value="Genomic_DNA"/>
</dbReference>
<sequence>MSTTSQALSLYRSFWRGLWRVSRGDTGRLVNLRRLYRPQIRGALADSAMDESTIRINMLRTLTLLNSSRKLTKSIASLSYHHTPYHIAHANNSSRLSHLPKPIFWQPSDPIQVTKAWDNRRRNAQKDSTYDMAVAIDQGLMRMWREAEGDVGNVWLGRVTEKRHGDA</sequence>
<protein>
    <submittedName>
        <fullName evidence="1">Sulfite oxidase</fullName>
    </submittedName>
</protein>
<gene>
    <name evidence="1" type="ORF">Rt10032_c01g0149</name>
</gene>
<proteinExistence type="predicted"/>
<dbReference type="AlphaFoldDB" id="A0A511K706"/>
<dbReference type="Proteomes" id="UP000321518">
    <property type="component" value="Unassembled WGS sequence"/>
</dbReference>